<name>A0ABS4CMR7_9ENTE</name>
<evidence type="ECO:0000259" key="5">
    <source>
        <dbReference type="Pfam" id="PF04198"/>
    </source>
</evidence>
<reference evidence="6 7" key="1">
    <citation type="submission" date="2020-12" db="EMBL/GenBank/DDBJ databases">
        <title>Vagococcus allomyrinae sp. nov. and Enterococcus lavae sp. nov., isolated from the larvae of Allomyrina dichotoma.</title>
        <authorList>
            <person name="Lee S.D."/>
        </authorList>
    </citation>
    <scope>NUCLEOTIDE SEQUENCE [LARGE SCALE GENOMIC DNA]</scope>
    <source>
        <strain evidence="6 7">BWM-S5</strain>
    </source>
</reference>
<dbReference type="EMBL" id="JAEDXU010000009">
    <property type="protein sequence ID" value="MBP1047750.1"/>
    <property type="molecule type" value="Genomic_DNA"/>
</dbReference>
<evidence type="ECO:0000256" key="4">
    <source>
        <dbReference type="ARBA" id="ARBA00023163"/>
    </source>
</evidence>
<evidence type="ECO:0000256" key="2">
    <source>
        <dbReference type="ARBA" id="ARBA00023015"/>
    </source>
</evidence>
<dbReference type="Pfam" id="PF04198">
    <property type="entry name" value="Sugar-bind"/>
    <property type="match status" value="1"/>
</dbReference>
<evidence type="ECO:0000256" key="1">
    <source>
        <dbReference type="ARBA" id="ARBA00010466"/>
    </source>
</evidence>
<evidence type="ECO:0000313" key="7">
    <source>
        <dbReference type="Proteomes" id="UP000673375"/>
    </source>
</evidence>
<dbReference type="InterPro" id="IPR051054">
    <property type="entry name" value="SorC_transcr_regulators"/>
</dbReference>
<evidence type="ECO:0000313" key="6">
    <source>
        <dbReference type="EMBL" id="MBP1047750.1"/>
    </source>
</evidence>
<keyword evidence="3" id="KW-0238">DNA-binding</keyword>
<dbReference type="Gene3D" id="1.10.10.60">
    <property type="entry name" value="Homeodomain-like"/>
    <property type="match status" value="1"/>
</dbReference>
<dbReference type="Pfam" id="PF13412">
    <property type="entry name" value="HTH_24"/>
    <property type="match status" value="1"/>
</dbReference>
<dbReference type="RefSeq" id="WP_209558528.1">
    <property type="nucleotide sequence ID" value="NZ_JAEDXU010000009.1"/>
</dbReference>
<dbReference type="SUPFAM" id="SSF46785">
    <property type="entry name" value="Winged helix' DNA-binding domain"/>
    <property type="match status" value="1"/>
</dbReference>
<dbReference type="Proteomes" id="UP000673375">
    <property type="component" value="Unassembled WGS sequence"/>
</dbReference>
<protein>
    <submittedName>
        <fullName evidence="6">Sugar-binding transcriptional regulator</fullName>
    </submittedName>
</protein>
<dbReference type="Gene3D" id="3.40.50.1360">
    <property type="match status" value="1"/>
</dbReference>
<sequence>MREEKKKLLAKAAYLYYVEEKTQNEIAEELNIYRTTISRMLKQAQKEGIVKIHIEGIDSEIFSLEQHVKQKYGLKQIEIVSVGKEETEAEKDEQLSQTAAYFIKRNIEPNMTVGVSWGATLGKAISRIENKRIGNTTIVPIVGGPSHVNSQYHVNTLVYELARKLNGQSIFVNATVIQETKKLKTGIFESKYFGELKEHWQRLDMAIVGIGGSLSFKKSQWRDLLTEEDYEALRLREAVGDCCCRFFDQDGKLLTGDLYDRTIGLDLKELSKIPHAVGIARGKVKAKAILAMIKRGYIHSLVTDQETILEVLRLDKDSTFQV</sequence>
<gene>
    <name evidence="6" type="ORF">I6N96_15785</name>
</gene>
<accession>A0ABS4CMR7</accession>
<proteinExistence type="inferred from homology"/>
<evidence type="ECO:0000256" key="3">
    <source>
        <dbReference type="ARBA" id="ARBA00023125"/>
    </source>
</evidence>
<dbReference type="PANTHER" id="PTHR34294:SF1">
    <property type="entry name" value="TRANSCRIPTIONAL REGULATOR LSRR"/>
    <property type="match status" value="1"/>
</dbReference>
<keyword evidence="2" id="KW-0805">Transcription regulation</keyword>
<keyword evidence="7" id="KW-1185">Reference proteome</keyword>
<dbReference type="PANTHER" id="PTHR34294">
    <property type="entry name" value="TRANSCRIPTIONAL REGULATOR-RELATED"/>
    <property type="match status" value="1"/>
</dbReference>
<dbReference type="InterPro" id="IPR036390">
    <property type="entry name" value="WH_DNA-bd_sf"/>
</dbReference>
<dbReference type="InterPro" id="IPR007324">
    <property type="entry name" value="Sugar-bd_dom_put"/>
</dbReference>
<keyword evidence="4" id="KW-0804">Transcription</keyword>
<comment type="similarity">
    <text evidence="1">Belongs to the SorC transcriptional regulatory family.</text>
</comment>
<dbReference type="InterPro" id="IPR037171">
    <property type="entry name" value="NagB/RpiA_transferase-like"/>
</dbReference>
<comment type="caution">
    <text evidence="6">The sequence shown here is derived from an EMBL/GenBank/DDBJ whole genome shotgun (WGS) entry which is preliminary data.</text>
</comment>
<organism evidence="6 7">
    <name type="scientific">Enterococcus larvae</name>
    <dbReference type="NCBI Taxonomy" id="2794352"/>
    <lineage>
        <taxon>Bacteria</taxon>
        <taxon>Bacillati</taxon>
        <taxon>Bacillota</taxon>
        <taxon>Bacilli</taxon>
        <taxon>Lactobacillales</taxon>
        <taxon>Enterococcaceae</taxon>
        <taxon>Enterococcus</taxon>
    </lineage>
</organism>
<dbReference type="SUPFAM" id="SSF100950">
    <property type="entry name" value="NagB/RpiA/CoA transferase-like"/>
    <property type="match status" value="1"/>
</dbReference>
<feature type="domain" description="Sugar-binding" evidence="5">
    <location>
        <begin position="61"/>
        <end position="312"/>
    </location>
</feature>